<evidence type="ECO:0000313" key="7">
    <source>
        <dbReference type="EMBL" id="KAK4173991.1"/>
    </source>
</evidence>
<evidence type="ECO:0000256" key="1">
    <source>
        <dbReference type="ARBA" id="ARBA00005641"/>
    </source>
</evidence>
<reference evidence="7" key="2">
    <citation type="submission" date="2023-05" db="EMBL/GenBank/DDBJ databases">
        <authorList>
            <consortium name="Lawrence Berkeley National Laboratory"/>
            <person name="Steindorff A."/>
            <person name="Hensen N."/>
            <person name="Bonometti L."/>
            <person name="Westerberg I."/>
            <person name="Brannstrom I.O."/>
            <person name="Guillou S."/>
            <person name="Cros-Aarteil S."/>
            <person name="Calhoun S."/>
            <person name="Haridas S."/>
            <person name="Kuo A."/>
            <person name="Mondo S."/>
            <person name="Pangilinan J."/>
            <person name="Riley R."/>
            <person name="Labutti K."/>
            <person name="Andreopoulos B."/>
            <person name="Lipzen A."/>
            <person name="Chen C."/>
            <person name="Yanf M."/>
            <person name="Daum C."/>
            <person name="Ng V."/>
            <person name="Clum A."/>
            <person name="Ohm R."/>
            <person name="Martin F."/>
            <person name="Silar P."/>
            <person name="Natvig D."/>
            <person name="Lalanne C."/>
            <person name="Gautier V."/>
            <person name="Ament-Velasquez S.L."/>
            <person name="Kruys A."/>
            <person name="Hutchinson M.I."/>
            <person name="Powell A.J."/>
            <person name="Barry K."/>
            <person name="Miller A.N."/>
            <person name="Grigoriev I.V."/>
            <person name="Debuchy R."/>
            <person name="Gladieux P."/>
            <person name="Thoren M.H."/>
            <person name="Johannesson H."/>
        </authorList>
    </citation>
    <scope>NUCLEOTIDE SEQUENCE</scope>
    <source>
        <strain evidence="7">CBS 892.96</strain>
    </source>
</reference>
<name>A0AAN7A3G8_9PEZI</name>
<reference evidence="7" key="1">
    <citation type="journal article" date="2023" name="Mol. Phylogenet. Evol.">
        <title>Genome-scale phylogeny and comparative genomics of the fungal order Sordariales.</title>
        <authorList>
            <person name="Hensen N."/>
            <person name="Bonometti L."/>
            <person name="Westerberg I."/>
            <person name="Brannstrom I.O."/>
            <person name="Guillou S."/>
            <person name="Cros-Aarteil S."/>
            <person name="Calhoun S."/>
            <person name="Haridas S."/>
            <person name="Kuo A."/>
            <person name="Mondo S."/>
            <person name="Pangilinan J."/>
            <person name="Riley R."/>
            <person name="LaButti K."/>
            <person name="Andreopoulos B."/>
            <person name="Lipzen A."/>
            <person name="Chen C."/>
            <person name="Yan M."/>
            <person name="Daum C."/>
            <person name="Ng V."/>
            <person name="Clum A."/>
            <person name="Steindorff A."/>
            <person name="Ohm R.A."/>
            <person name="Martin F."/>
            <person name="Silar P."/>
            <person name="Natvig D.O."/>
            <person name="Lalanne C."/>
            <person name="Gautier V."/>
            <person name="Ament-Velasquez S.L."/>
            <person name="Kruys A."/>
            <person name="Hutchinson M.I."/>
            <person name="Powell A.J."/>
            <person name="Barry K."/>
            <person name="Miller A.N."/>
            <person name="Grigoriev I.V."/>
            <person name="Debuchy R."/>
            <person name="Gladieux P."/>
            <person name="Hiltunen Thoren M."/>
            <person name="Johannesson H."/>
        </authorList>
    </citation>
    <scope>NUCLEOTIDE SEQUENCE</scope>
    <source>
        <strain evidence="7">CBS 892.96</strain>
    </source>
</reference>
<keyword evidence="3 4" id="KW-0326">Glycosidase</keyword>
<keyword evidence="5" id="KW-0732">Signal</keyword>
<sequence length="439" mass="49156">MKPLSLLLLTLTTSISALPNPLPQDQPSPAPAPAALSPPILPLFSFSRWILDSSSPPKRIKLRCLNWAGHLETNIPEGLHRQSLEYITTWIAKQNFNCVRLTFSSDLTFSGPTTPVHTSFTVTSQQQSKPALINEIYPSIISKNPWITPNTTTLDVFAAVVDSLSEKGIMTILDNHVSKASWCCNLTDGNGWWDTASGYNPFNSRFFNTDNWLKSLEFMASWAKAHKGVVGMGLRNELRAFLLQDLNGRRDWYTNIKKAGDLVHATHPDLLILVGGAQSSTDLVHLKTKMLDTSGWQGKNVWEMHAYSFTVTFPDPFKNCDLVQAGYGFWSGFVLEQGKAYTGPLIMSEFGVGMQGSDVNGEFGGLDEKDHRYLDCLVGYLKGNDADWAVWAIQGSYYIREGTVDYDETWGLMDHEWKEWRNEKFRAKIGGLYEVTQGP</sequence>
<dbReference type="GO" id="GO:0000272">
    <property type="term" value="P:polysaccharide catabolic process"/>
    <property type="evidence" value="ECO:0007669"/>
    <property type="project" value="InterPro"/>
</dbReference>
<dbReference type="Gene3D" id="3.20.20.80">
    <property type="entry name" value="Glycosidases"/>
    <property type="match status" value="1"/>
</dbReference>
<gene>
    <name evidence="7" type="ORF">QBC36DRAFT_334645</name>
</gene>
<feature type="chain" id="PRO_5042936546" evidence="5">
    <location>
        <begin position="18"/>
        <end position="439"/>
    </location>
</feature>
<accession>A0AAN7A3G8</accession>
<dbReference type="Proteomes" id="UP001302321">
    <property type="component" value="Unassembled WGS sequence"/>
</dbReference>
<dbReference type="GO" id="GO:0004553">
    <property type="term" value="F:hydrolase activity, hydrolyzing O-glycosyl compounds"/>
    <property type="evidence" value="ECO:0007669"/>
    <property type="project" value="InterPro"/>
</dbReference>
<dbReference type="SUPFAM" id="SSF51445">
    <property type="entry name" value="(Trans)glycosidases"/>
    <property type="match status" value="1"/>
</dbReference>
<comment type="caution">
    <text evidence="7">The sequence shown here is derived from an EMBL/GenBank/DDBJ whole genome shotgun (WGS) entry which is preliminary data.</text>
</comment>
<feature type="domain" description="Glycoside hydrolase family 5" evidence="6">
    <location>
        <begin position="83"/>
        <end position="394"/>
    </location>
</feature>
<evidence type="ECO:0000256" key="2">
    <source>
        <dbReference type="ARBA" id="ARBA00022801"/>
    </source>
</evidence>
<evidence type="ECO:0000256" key="4">
    <source>
        <dbReference type="RuleBase" id="RU361153"/>
    </source>
</evidence>
<dbReference type="InterPro" id="IPR001547">
    <property type="entry name" value="Glyco_hydro_5"/>
</dbReference>
<evidence type="ECO:0000313" key="8">
    <source>
        <dbReference type="Proteomes" id="UP001302321"/>
    </source>
</evidence>
<evidence type="ECO:0000256" key="5">
    <source>
        <dbReference type="SAM" id="SignalP"/>
    </source>
</evidence>
<dbReference type="EMBL" id="MU866307">
    <property type="protein sequence ID" value="KAK4173991.1"/>
    <property type="molecule type" value="Genomic_DNA"/>
</dbReference>
<organism evidence="7 8">
    <name type="scientific">Triangularia setosa</name>
    <dbReference type="NCBI Taxonomy" id="2587417"/>
    <lineage>
        <taxon>Eukaryota</taxon>
        <taxon>Fungi</taxon>
        <taxon>Dikarya</taxon>
        <taxon>Ascomycota</taxon>
        <taxon>Pezizomycotina</taxon>
        <taxon>Sordariomycetes</taxon>
        <taxon>Sordariomycetidae</taxon>
        <taxon>Sordariales</taxon>
        <taxon>Podosporaceae</taxon>
        <taxon>Triangularia</taxon>
    </lineage>
</organism>
<dbReference type="InterPro" id="IPR017853">
    <property type="entry name" value="GH"/>
</dbReference>
<comment type="similarity">
    <text evidence="1 4">Belongs to the glycosyl hydrolase 5 (cellulase A) family.</text>
</comment>
<dbReference type="PANTHER" id="PTHR31263:SF0">
    <property type="entry name" value="CELLULASE FAMILY PROTEIN (AFU_ORTHOLOGUE AFUA_5G14560)"/>
    <property type="match status" value="1"/>
</dbReference>
<protein>
    <submittedName>
        <fullName evidence="7">Glycoside hydrolase superfamily</fullName>
    </submittedName>
</protein>
<evidence type="ECO:0000256" key="3">
    <source>
        <dbReference type="ARBA" id="ARBA00023295"/>
    </source>
</evidence>
<keyword evidence="8" id="KW-1185">Reference proteome</keyword>
<dbReference type="PANTHER" id="PTHR31263">
    <property type="entry name" value="CELLULASE FAMILY PROTEIN (AFU_ORTHOLOGUE AFUA_5G14560)"/>
    <property type="match status" value="1"/>
</dbReference>
<evidence type="ECO:0000259" key="6">
    <source>
        <dbReference type="Pfam" id="PF00150"/>
    </source>
</evidence>
<keyword evidence="2 4" id="KW-0378">Hydrolase</keyword>
<dbReference type="AlphaFoldDB" id="A0AAN7A3G8"/>
<feature type="signal peptide" evidence="5">
    <location>
        <begin position="1"/>
        <end position="17"/>
    </location>
</feature>
<dbReference type="Pfam" id="PF00150">
    <property type="entry name" value="Cellulase"/>
    <property type="match status" value="1"/>
</dbReference>
<proteinExistence type="inferred from homology"/>